<dbReference type="SUPFAM" id="SSF103473">
    <property type="entry name" value="MFS general substrate transporter"/>
    <property type="match status" value="1"/>
</dbReference>
<feature type="transmembrane region" description="Helical" evidence="5">
    <location>
        <begin position="185"/>
        <end position="202"/>
    </location>
</feature>
<feature type="transmembrane region" description="Helical" evidence="5">
    <location>
        <begin position="17"/>
        <end position="35"/>
    </location>
</feature>
<dbReference type="PROSITE" id="PS51006">
    <property type="entry name" value="PABS_2"/>
    <property type="match status" value="1"/>
</dbReference>
<feature type="transmembrane region" description="Helical" evidence="5">
    <location>
        <begin position="47"/>
        <end position="68"/>
    </location>
</feature>
<evidence type="ECO:0000313" key="7">
    <source>
        <dbReference type="EMBL" id="OGZ34326.1"/>
    </source>
</evidence>
<evidence type="ECO:0000256" key="4">
    <source>
        <dbReference type="PROSITE-ProRule" id="PRU00354"/>
    </source>
</evidence>
<dbReference type="Proteomes" id="UP000179099">
    <property type="component" value="Unassembled WGS sequence"/>
</dbReference>
<dbReference type="CDD" id="cd02440">
    <property type="entry name" value="AdoMet_MTases"/>
    <property type="match status" value="1"/>
</dbReference>
<name>A0A1G2F8D4_9BACT</name>
<dbReference type="EMBL" id="MHMW01000014">
    <property type="protein sequence ID" value="OGZ34326.1"/>
    <property type="molecule type" value="Genomic_DNA"/>
</dbReference>
<dbReference type="NCBIfam" id="NF037959">
    <property type="entry name" value="MFS_SpdSyn"/>
    <property type="match status" value="1"/>
</dbReference>
<dbReference type="Gene3D" id="3.40.50.150">
    <property type="entry name" value="Vaccinia Virus protein VP39"/>
    <property type="match status" value="1"/>
</dbReference>
<dbReference type="STRING" id="1801992.A2Y98_00255"/>
<dbReference type="Pfam" id="PF01564">
    <property type="entry name" value="Spermine_synth"/>
    <property type="match status" value="1"/>
</dbReference>
<dbReference type="GO" id="GO:0006596">
    <property type="term" value="P:polyamine biosynthetic process"/>
    <property type="evidence" value="ECO:0007669"/>
    <property type="project" value="UniProtKB-UniRule"/>
</dbReference>
<keyword evidence="5" id="KW-0472">Membrane</keyword>
<dbReference type="PANTHER" id="PTHR43317:SF1">
    <property type="entry name" value="THERMOSPERMINE SYNTHASE ACAULIS5"/>
    <property type="match status" value="1"/>
</dbReference>
<feature type="domain" description="PABS" evidence="6">
    <location>
        <begin position="296"/>
        <end position="459"/>
    </location>
</feature>
<evidence type="ECO:0000256" key="3">
    <source>
        <dbReference type="ARBA" id="ARBA00023115"/>
    </source>
</evidence>
<dbReference type="InterPro" id="IPR036259">
    <property type="entry name" value="MFS_trans_sf"/>
</dbReference>
<keyword evidence="3 4" id="KW-0620">Polyamine biosynthesis</keyword>
<comment type="caution">
    <text evidence="7">The sequence shown here is derived from an EMBL/GenBank/DDBJ whole genome shotgun (WGS) entry which is preliminary data.</text>
</comment>
<gene>
    <name evidence="7" type="ORF">A2Y98_00255</name>
</gene>
<keyword evidence="2 4" id="KW-0808">Transferase</keyword>
<reference evidence="7 8" key="1">
    <citation type="journal article" date="2016" name="Nat. Commun.">
        <title>Thousands of microbial genomes shed light on interconnected biogeochemical processes in an aquifer system.</title>
        <authorList>
            <person name="Anantharaman K."/>
            <person name="Brown C.T."/>
            <person name="Hug L.A."/>
            <person name="Sharon I."/>
            <person name="Castelle C.J."/>
            <person name="Probst A.J."/>
            <person name="Thomas B.C."/>
            <person name="Singh A."/>
            <person name="Wilkins M.J."/>
            <person name="Karaoz U."/>
            <person name="Brodie E.L."/>
            <person name="Williams K.H."/>
            <person name="Hubbard S.S."/>
            <person name="Banfield J.F."/>
        </authorList>
    </citation>
    <scope>NUCLEOTIDE SEQUENCE [LARGE SCALE GENOMIC DNA]</scope>
</reference>
<protein>
    <recommendedName>
        <fullName evidence="6">PABS domain-containing protein</fullName>
    </recommendedName>
</protein>
<feature type="transmembrane region" description="Helical" evidence="5">
    <location>
        <begin position="157"/>
        <end position="179"/>
    </location>
</feature>
<evidence type="ECO:0000313" key="8">
    <source>
        <dbReference type="Proteomes" id="UP000179099"/>
    </source>
</evidence>
<dbReference type="PANTHER" id="PTHR43317">
    <property type="entry name" value="THERMOSPERMINE SYNTHASE ACAULIS5"/>
    <property type="match status" value="1"/>
</dbReference>
<evidence type="ECO:0000256" key="1">
    <source>
        <dbReference type="ARBA" id="ARBA00007867"/>
    </source>
</evidence>
<accession>A0A1G2F8D4</accession>
<proteinExistence type="inferred from homology"/>
<sequence>MVNVFSKIFTKAKKHNLEIIVFFGGASIMVFELVGSRVLAPFVGTSIFVWSSLIGVILAALSAGYWWGGKQADKKPNYNDFSRVIFLAAILIALTGIFKLPVLNYLQKIIKDIRLESVLAALILFAPASFFLAAISPYAARLRMEDIKQSGRTVGNLYAISTVGSILGTFLTGFILFSYVGSTKIILGLAILMFFCSLLAYFDKKSFKAFYWIIFLFVFVFYLTGFWDAINRPLGQIYITTQYNDVMLTQTVDYPSLRPILALSTDLKGIQSAMYLDKDSGPVATYLESFRMVEHFKPDFKKTLMLGGAGYSFPKDYLKRYPEATIDVVEIDPKMTEIARWYFKLEDNPRLKIIHEDGRTYLNRSKEKYDAIFVDVFKTYLIPFQLTTLEAAQKEYDLLKENGVVFINIPSSIEGEKGQFLRSEYATYKKIFPQVYIFPNLYLSSGDKFQNLTFVALKSKEVPSFTNDIRELNKYLGRLWKKEIEMDMPVLTDDFAPVDKYLVKAFE</sequence>
<feature type="transmembrane region" description="Helical" evidence="5">
    <location>
        <begin position="209"/>
        <end position="227"/>
    </location>
</feature>
<feature type="transmembrane region" description="Helical" evidence="5">
    <location>
        <begin position="118"/>
        <end position="136"/>
    </location>
</feature>
<organism evidence="7 8">
    <name type="scientific">Candidatus Portnoybacteria bacterium RBG_19FT_COMBO_36_7</name>
    <dbReference type="NCBI Taxonomy" id="1801992"/>
    <lineage>
        <taxon>Bacteria</taxon>
        <taxon>Candidatus Portnoyibacteriota</taxon>
    </lineage>
</organism>
<keyword evidence="5" id="KW-1133">Transmembrane helix</keyword>
<dbReference type="GO" id="GO:0010487">
    <property type="term" value="F:thermospermine synthase activity"/>
    <property type="evidence" value="ECO:0007669"/>
    <property type="project" value="TreeGrafter"/>
</dbReference>
<dbReference type="AlphaFoldDB" id="A0A1G2F8D4"/>
<feature type="active site" description="Proton acceptor" evidence="4">
    <location>
        <position position="375"/>
    </location>
</feature>
<keyword evidence="5" id="KW-0812">Transmembrane</keyword>
<dbReference type="InterPro" id="IPR029063">
    <property type="entry name" value="SAM-dependent_MTases_sf"/>
</dbReference>
<comment type="similarity">
    <text evidence="1">Belongs to the spermidine/spermine synthase family.</text>
</comment>
<evidence type="ECO:0000256" key="2">
    <source>
        <dbReference type="ARBA" id="ARBA00022679"/>
    </source>
</evidence>
<evidence type="ECO:0000259" key="6">
    <source>
        <dbReference type="PROSITE" id="PS51006"/>
    </source>
</evidence>
<feature type="transmembrane region" description="Helical" evidence="5">
    <location>
        <begin position="80"/>
        <end position="98"/>
    </location>
</feature>
<dbReference type="SUPFAM" id="SSF53335">
    <property type="entry name" value="S-adenosyl-L-methionine-dependent methyltransferases"/>
    <property type="match status" value="1"/>
</dbReference>
<evidence type="ECO:0000256" key="5">
    <source>
        <dbReference type="SAM" id="Phobius"/>
    </source>
</evidence>
<dbReference type="InterPro" id="IPR030374">
    <property type="entry name" value="PABS"/>
</dbReference>